<dbReference type="SUPFAM" id="SSF49785">
    <property type="entry name" value="Galactose-binding domain-like"/>
    <property type="match status" value="1"/>
</dbReference>
<dbReference type="Gene3D" id="2.60.120.260">
    <property type="entry name" value="Galactose-binding domain-like"/>
    <property type="match status" value="1"/>
</dbReference>
<reference evidence="3 7" key="1">
    <citation type="journal article" date="2015" name="Science">
        <title>Genetic determinants of in vivo fitness and diet responsiveness in multiple human gut Bacteroides.</title>
        <authorList>
            <person name="Wu M."/>
            <person name="McNulty N.P."/>
            <person name="Rodionov D.A."/>
            <person name="Khoroshkin M.S."/>
            <person name="Griffin N.W."/>
            <person name="Cheng J."/>
            <person name="Latreille P."/>
            <person name="Kerstetter R.A."/>
            <person name="Terrapon N."/>
            <person name="Henrissat B."/>
            <person name="Osterman A.L."/>
            <person name="Gordon J.I."/>
        </authorList>
    </citation>
    <scope>NUCLEOTIDE SEQUENCE [LARGE SCALE GENOMIC DNA]</scope>
    <source>
        <strain evidence="3 7">WH2</strain>
    </source>
</reference>
<dbReference type="Pfam" id="PF16323">
    <property type="entry name" value="DUF4959"/>
    <property type="match status" value="1"/>
</dbReference>
<dbReference type="InterPro" id="IPR032527">
    <property type="entry name" value="DUF4959"/>
</dbReference>
<evidence type="ECO:0000313" key="3">
    <source>
        <dbReference type="EMBL" id="ALJ62064.1"/>
    </source>
</evidence>
<reference evidence="8 9" key="2">
    <citation type="journal article" date="2019" name="Nat. Med.">
        <title>A library of human gut bacterial isolates paired with longitudinal multiomics data enables mechanistic microbiome research.</title>
        <authorList>
            <person name="Poyet M."/>
            <person name="Groussin M."/>
            <person name="Gibbons S.M."/>
            <person name="Avila-Pacheco J."/>
            <person name="Jiang X."/>
            <person name="Kearney S.M."/>
            <person name="Perrotta A.R."/>
            <person name="Berdy B."/>
            <person name="Zhao S."/>
            <person name="Lieberman T.D."/>
            <person name="Swanson P.K."/>
            <person name="Smith M."/>
            <person name="Roesemann S."/>
            <person name="Alexander J.E."/>
            <person name="Rich S.A."/>
            <person name="Livny J."/>
            <person name="Vlamakis H."/>
            <person name="Clish C."/>
            <person name="Bullock K."/>
            <person name="Deik A."/>
            <person name="Scott J."/>
            <person name="Pierce K.A."/>
            <person name="Xavier R.J."/>
            <person name="Alm E.J."/>
        </authorList>
    </citation>
    <scope>NUCLEOTIDE SEQUENCE [LARGE SCALE GENOMIC DNA]</scope>
    <source>
        <strain evidence="5 9">BIOML-A6</strain>
        <strain evidence="4 8">BIOML-A7</strain>
    </source>
</reference>
<evidence type="ECO:0000313" key="9">
    <source>
        <dbReference type="Proteomes" id="UP000448877"/>
    </source>
</evidence>
<dbReference type="GeneID" id="66309160"/>
<evidence type="ECO:0000259" key="2">
    <source>
        <dbReference type="PROSITE" id="PS50022"/>
    </source>
</evidence>
<dbReference type="AlphaFoldDB" id="A0A0P0G2U8"/>
<evidence type="ECO:0000313" key="5">
    <source>
        <dbReference type="EMBL" id="KAA5412609.1"/>
    </source>
</evidence>
<dbReference type="KEGG" id="bcel:BcellWH2_04855"/>
<dbReference type="Pfam" id="PF00754">
    <property type="entry name" value="F5_F8_type_C"/>
    <property type="match status" value="1"/>
</dbReference>
<dbReference type="PROSITE" id="PS50022">
    <property type="entry name" value="FA58C_3"/>
    <property type="match status" value="1"/>
</dbReference>
<sequence>MKKDFLKFPLRKALFSTVILFSLSAIFSSCGDDVEGRISVNNAAPEKVTNVKTEAGPGEVYLTWTNPTNESFMYTKIEYTTSKGEKKYQLISKENADNGVAKATVSGFANTDPVTFSIFSCSVKGNNKGAVEVTAEPDTPAFAVVAETVEIETQPGGVNVSWNNESVAPVYVVLDYYSKSTPSKTGSTKILAAAGSKEKRFVPLTYETVNYFSGEDCVINVTTQDAEENASEVFPFEVAVGTMEKLPKADWKFPDYNDSSNDGTIGYSSQETVGEGAVNGRVITMLDNDPATFWHTAWKTSSAYPHFFIIDMGKDYQISHMDIRRRLGNNGTHKGQTFYTCSNAAAVDKNKPDSWGWEEQGHYSFDPNTDTPQLFRFPSPATARYVKVSFAESDKGSSNFVMISEVNVFSPEK</sequence>
<dbReference type="Proteomes" id="UP000061809">
    <property type="component" value="Chromosome"/>
</dbReference>
<dbReference type="InterPro" id="IPR000421">
    <property type="entry name" value="FA58C"/>
</dbReference>
<dbReference type="EMBL" id="VVYW01000003">
    <property type="protein sequence ID" value="KAA5410557.1"/>
    <property type="molecule type" value="Genomic_DNA"/>
</dbReference>
<keyword evidence="3" id="KW-0378">Hydrolase</keyword>
<dbReference type="PATRIC" id="fig|246787.4.peg.5013"/>
<dbReference type="EMBL" id="CP012801">
    <property type="protein sequence ID" value="ALJ62064.1"/>
    <property type="molecule type" value="Genomic_DNA"/>
</dbReference>
<proteinExistence type="predicted"/>
<feature type="signal peptide" evidence="1">
    <location>
        <begin position="1"/>
        <end position="31"/>
    </location>
</feature>
<dbReference type="Proteomes" id="UP001266995">
    <property type="component" value="Unassembled WGS sequence"/>
</dbReference>
<dbReference type="eggNOG" id="COG4932">
    <property type="taxonomic scope" value="Bacteria"/>
</dbReference>
<evidence type="ECO:0000313" key="8">
    <source>
        <dbReference type="Proteomes" id="UP000325055"/>
    </source>
</evidence>
<gene>
    <name evidence="3" type="primary">nedA_2</name>
    <name evidence="3" type="ORF">BcellWH2_04855</name>
    <name evidence="5" type="ORF">F2Y81_25345</name>
    <name evidence="4" type="ORF">F2Y86_04810</name>
    <name evidence="6" type="ORF">RO785_16555</name>
</gene>
<protein>
    <submittedName>
        <fullName evidence="4">DUF4959 domain-containing protein</fullName>
    </submittedName>
    <submittedName>
        <fullName evidence="3">Sialidase</fullName>
        <ecNumber evidence="3">3.2.1.18</ecNumber>
    </submittedName>
</protein>
<dbReference type="InterPro" id="IPR008979">
    <property type="entry name" value="Galactose-bd-like_sf"/>
</dbReference>
<evidence type="ECO:0000256" key="1">
    <source>
        <dbReference type="SAM" id="SignalP"/>
    </source>
</evidence>
<name>A0A0P0G2U8_9BACE</name>
<dbReference type="Proteomes" id="UP000448877">
    <property type="component" value="Unassembled WGS sequence"/>
</dbReference>
<feature type="chain" id="PRO_5013461259" evidence="1">
    <location>
        <begin position="32"/>
        <end position="413"/>
    </location>
</feature>
<keyword evidence="3" id="KW-0326">Glycosidase</keyword>
<dbReference type="RefSeq" id="WP_007212183.1">
    <property type="nucleotide sequence ID" value="NZ_CABMLT010000004.1"/>
</dbReference>
<dbReference type="GO" id="GO:0004308">
    <property type="term" value="F:exo-alpha-sialidase activity"/>
    <property type="evidence" value="ECO:0007669"/>
    <property type="project" value="UniProtKB-EC"/>
</dbReference>
<dbReference type="EC" id="3.2.1.18" evidence="3"/>
<reference evidence="6" key="3">
    <citation type="submission" date="2023-08" db="EMBL/GenBank/DDBJ databases">
        <title>Reintroducing virulent viruses to syntetic microbiomes.</title>
        <authorList>
            <person name="Wilde J."/>
            <person name="Boyes R."/>
            <person name="Robinson A.V."/>
            <person name="Daisley B.A."/>
            <person name="Allen-Vercoe E."/>
        </authorList>
    </citation>
    <scope>NUCLEOTIDE SEQUENCE</scope>
    <source>
        <strain evidence="6">225I_12FAA</strain>
    </source>
</reference>
<accession>A0A0P0G2U8</accession>
<feature type="domain" description="F5/8 type C" evidence="2">
    <location>
        <begin position="248"/>
        <end position="411"/>
    </location>
</feature>
<organism evidence="3 7">
    <name type="scientific">Bacteroides cellulosilyticus</name>
    <dbReference type="NCBI Taxonomy" id="246787"/>
    <lineage>
        <taxon>Bacteria</taxon>
        <taxon>Pseudomonadati</taxon>
        <taxon>Bacteroidota</taxon>
        <taxon>Bacteroidia</taxon>
        <taxon>Bacteroidales</taxon>
        <taxon>Bacteroidaceae</taxon>
        <taxon>Bacteroides</taxon>
    </lineage>
</organism>
<dbReference type="STRING" id="246787.BcellWH2_04855"/>
<dbReference type="EMBL" id="VVYV01000065">
    <property type="protein sequence ID" value="KAA5412609.1"/>
    <property type="molecule type" value="Genomic_DNA"/>
</dbReference>
<evidence type="ECO:0000313" key="7">
    <source>
        <dbReference type="Proteomes" id="UP000061809"/>
    </source>
</evidence>
<evidence type="ECO:0000313" key="4">
    <source>
        <dbReference type="EMBL" id="KAA5410557.1"/>
    </source>
</evidence>
<dbReference type="Proteomes" id="UP000325055">
    <property type="component" value="Unassembled WGS sequence"/>
</dbReference>
<evidence type="ECO:0000313" key="6">
    <source>
        <dbReference type="EMBL" id="MDT4512583.1"/>
    </source>
</evidence>
<dbReference type="PROSITE" id="PS51257">
    <property type="entry name" value="PROKAR_LIPOPROTEIN"/>
    <property type="match status" value="1"/>
</dbReference>
<keyword evidence="1" id="KW-0732">Signal</keyword>
<dbReference type="EMBL" id="JAVSNH010000001">
    <property type="protein sequence ID" value="MDT4512583.1"/>
    <property type="molecule type" value="Genomic_DNA"/>
</dbReference>